<dbReference type="Proteomes" id="UP001057402">
    <property type="component" value="Chromosome 7"/>
</dbReference>
<reference evidence="2" key="1">
    <citation type="journal article" date="2023" name="Front. Plant Sci.">
        <title>Chromosomal-level genome assembly of Melastoma candidum provides insights into trichome evolution.</title>
        <authorList>
            <person name="Zhong Y."/>
            <person name="Wu W."/>
            <person name="Sun C."/>
            <person name="Zou P."/>
            <person name="Liu Y."/>
            <person name="Dai S."/>
            <person name="Zhou R."/>
        </authorList>
    </citation>
    <scope>NUCLEOTIDE SEQUENCE [LARGE SCALE GENOMIC DNA]</scope>
</reference>
<dbReference type="EMBL" id="CM042886">
    <property type="protein sequence ID" value="KAI4338709.1"/>
    <property type="molecule type" value="Genomic_DNA"/>
</dbReference>
<protein>
    <submittedName>
        <fullName evidence="1">Uncharacterized protein</fullName>
    </submittedName>
</protein>
<evidence type="ECO:0000313" key="2">
    <source>
        <dbReference type="Proteomes" id="UP001057402"/>
    </source>
</evidence>
<sequence length="1041" mass="115643">MDEGLDDEVTPLDASEGGLLQGKEGGFSLKSESGSFVDRRGSSSHGFANIAESRNANRNIHSLENESMDPHPADDIGGMVEELTVRNIDDLNMAIVGTSKGTDRTRTRAQCWPLLHKMSSSRGFPVEKEDGHDVSRMWEDIAGPSLSETLSHKPPVDNQTEGGAESPRPDLNNVGDASVIGAMRTKMLSKSGFSEFFIKHTLKGKGVIQRDVPRDRISIQAQADNNVRVDTGPKLISNEVVIPAAVGVLPHVDKVADPNVLGNAEDGVNLGVWLRDGKNDIDKMERLNLFRQIVNFVDSHHSRGIAIQVLRPSCFKLMPSNQVRYIGLGENAGNIREKHVLGSRYQMSLKSARDCGQPEPFSSNTKKHKSDDSLDRGSLWPGLRLSSQLNADITSGNSSQTTKRPYSIFMCGTEKPSYDRLSLKNGNSSRSNTHLVSQQLEEKWYSVPEGCNEGESKLASDIYCLGVMLFELLGRFDSEKARNASMMDLHRRIFPPNFLSENHREVGFCLWLLHPDPSSRPSSRDVLQSDVLNDLKDVCPEELSSVIEQDDTESDLLLHFLFTSKEQKQRSASKLAEDLKCLEADIQEIAKRRVSGCSGHPCPSMGLLEAREDKLRDKELFNFHFGSQLSVASDVNKSRLLGNMDRLETAYFSMRSRIQTLESDAARRSDCDVLRSRDNSSSIDDDEESSSFVDQTGAFFDGLCKYARYTKFKVCGVLKSGEFNNTANVICSLSFNRDQDYLAAAGVSKKIKIYEFDALLNQSVDSHYPAVEMSNRSRLSCVCWNNYIRNYLASSDYDGIVKLWDATTGQVFSEYKEHEKRAWSVDFSPVYPTKFASGSDDCTVKLWSINERNRVATIRNIANVCCLQFSAHSAHLLAFGSADYLTYCYDLRNARSPWCILTGHEKAVSYVKFLDSQTVLTASTDNTLKLWDLTRSNPNKALSTGACCLTFRGHTNEKNFVGLSAANGFITCGSETNEVFTYYRSLPMPIASLKFGSVDQISGKETSDDNGQFVSSVCWRKKSDMLVAANSSGCIKVLEMA</sequence>
<comment type="caution">
    <text evidence="1">The sequence shown here is derived from an EMBL/GenBank/DDBJ whole genome shotgun (WGS) entry which is preliminary data.</text>
</comment>
<gene>
    <name evidence="1" type="ORF">MLD38_023734</name>
</gene>
<proteinExistence type="predicted"/>
<keyword evidence="2" id="KW-1185">Reference proteome</keyword>
<evidence type="ECO:0000313" key="1">
    <source>
        <dbReference type="EMBL" id="KAI4338709.1"/>
    </source>
</evidence>
<name>A0ACB9NTI1_9MYRT</name>
<organism evidence="1 2">
    <name type="scientific">Melastoma candidum</name>
    <dbReference type="NCBI Taxonomy" id="119954"/>
    <lineage>
        <taxon>Eukaryota</taxon>
        <taxon>Viridiplantae</taxon>
        <taxon>Streptophyta</taxon>
        <taxon>Embryophyta</taxon>
        <taxon>Tracheophyta</taxon>
        <taxon>Spermatophyta</taxon>
        <taxon>Magnoliopsida</taxon>
        <taxon>eudicotyledons</taxon>
        <taxon>Gunneridae</taxon>
        <taxon>Pentapetalae</taxon>
        <taxon>rosids</taxon>
        <taxon>malvids</taxon>
        <taxon>Myrtales</taxon>
        <taxon>Melastomataceae</taxon>
        <taxon>Melastomatoideae</taxon>
        <taxon>Melastomateae</taxon>
        <taxon>Melastoma</taxon>
    </lineage>
</organism>
<accession>A0ACB9NTI1</accession>